<feature type="transmembrane region" description="Helical" evidence="7">
    <location>
        <begin position="39"/>
        <end position="62"/>
    </location>
</feature>
<dbReference type="Gene3D" id="1.20.1730.10">
    <property type="entry name" value="Sodium/glucose cotransporter"/>
    <property type="match status" value="1"/>
</dbReference>
<dbReference type="OrthoDB" id="6132759at2759"/>
<evidence type="ECO:0000256" key="7">
    <source>
        <dbReference type="SAM" id="Phobius"/>
    </source>
</evidence>
<dbReference type="EMBL" id="REGN01012597">
    <property type="protein sequence ID" value="RMZ95091.1"/>
    <property type="molecule type" value="Genomic_DNA"/>
</dbReference>
<comment type="subcellular location">
    <subcellularLocation>
        <location evidence="1">Cell membrane</location>
        <topology evidence="1">Multi-pass membrane protein</topology>
    </subcellularLocation>
</comment>
<evidence type="ECO:0000256" key="5">
    <source>
        <dbReference type="ARBA" id="ARBA00023065"/>
    </source>
</evidence>
<sequence>MLDLGKIMIQHTLNLTIIISGPILGVFLLGIYIQKANSLGVILGASISFLATLSIFITEHVFHRPKLSDKFNILNCSIDEQSDNLMNTIEHKFTFHVSYQWFGFISIFLYMMTAEDQSKHNAEVEH</sequence>
<dbReference type="InterPro" id="IPR038377">
    <property type="entry name" value="Na/Glc_symporter_sf"/>
</dbReference>
<dbReference type="GO" id="GO:0015293">
    <property type="term" value="F:symporter activity"/>
    <property type="evidence" value="ECO:0007669"/>
    <property type="project" value="TreeGrafter"/>
</dbReference>
<accession>A0A3M7P7M5</accession>
<evidence type="ECO:0000256" key="2">
    <source>
        <dbReference type="ARBA" id="ARBA00022448"/>
    </source>
</evidence>
<keyword evidence="7" id="KW-0812">Transmembrane</keyword>
<evidence type="ECO:0000313" key="8">
    <source>
        <dbReference type="EMBL" id="RMZ95091.1"/>
    </source>
</evidence>
<dbReference type="PANTHER" id="PTHR42985:SF40">
    <property type="entry name" value="LD47995P-RELATED"/>
    <property type="match status" value="1"/>
</dbReference>
<keyword evidence="5" id="KW-0406">Ion transport</keyword>
<comment type="caution">
    <text evidence="8">The sequence shown here is derived from an EMBL/GenBank/DDBJ whole genome shotgun (WGS) entry which is preliminary data.</text>
</comment>
<dbReference type="GO" id="GO:0005886">
    <property type="term" value="C:plasma membrane"/>
    <property type="evidence" value="ECO:0007669"/>
    <property type="project" value="UniProtKB-SubCell"/>
</dbReference>
<keyword evidence="2" id="KW-0813">Transport</keyword>
<protein>
    <submittedName>
        <fullName evidence="8">Uncharacterized protein</fullName>
    </submittedName>
</protein>
<keyword evidence="7" id="KW-0472">Membrane</keyword>
<reference evidence="8 9" key="1">
    <citation type="journal article" date="2018" name="Sci. Rep.">
        <title>Genomic signatures of local adaptation to the degree of environmental predictability in rotifers.</title>
        <authorList>
            <person name="Franch-Gras L."/>
            <person name="Hahn C."/>
            <person name="Garcia-Roger E.M."/>
            <person name="Carmona M.J."/>
            <person name="Serra M."/>
            <person name="Gomez A."/>
        </authorList>
    </citation>
    <scope>NUCLEOTIDE SEQUENCE [LARGE SCALE GENOMIC DNA]</scope>
    <source>
        <strain evidence="8">HYR1</strain>
    </source>
</reference>
<keyword evidence="4" id="KW-0915">Sodium</keyword>
<name>A0A3M7P7M5_BRAPC</name>
<feature type="transmembrane region" description="Helical" evidence="7">
    <location>
        <begin position="12"/>
        <end position="33"/>
    </location>
</feature>
<organism evidence="8 9">
    <name type="scientific">Brachionus plicatilis</name>
    <name type="common">Marine rotifer</name>
    <name type="synonym">Brachionus muelleri</name>
    <dbReference type="NCBI Taxonomy" id="10195"/>
    <lineage>
        <taxon>Eukaryota</taxon>
        <taxon>Metazoa</taxon>
        <taxon>Spiralia</taxon>
        <taxon>Gnathifera</taxon>
        <taxon>Rotifera</taxon>
        <taxon>Eurotatoria</taxon>
        <taxon>Monogononta</taxon>
        <taxon>Pseudotrocha</taxon>
        <taxon>Ploima</taxon>
        <taxon>Brachionidae</taxon>
        <taxon>Brachionus</taxon>
    </lineage>
</organism>
<gene>
    <name evidence="8" type="ORF">BpHYR1_054471</name>
</gene>
<keyword evidence="9" id="KW-1185">Reference proteome</keyword>
<keyword evidence="7" id="KW-1133">Transmembrane helix</keyword>
<proteinExistence type="predicted"/>
<dbReference type="InterPro" id="IPR051163">
    <property type="entry name" value="Sodium:Solute_Symporter_SSF"/>
</dbReference>
<dbReference type="GO" id="GO:0006814">
    <property type="term" value="P:sodium ion transport"/>
    <property type="evidence" value="ECO:0007669"/>
    <property type="project" value="UniProtKB-KW"/>
</dbReference>
<dbReference type="AlphaFoldDB" id="A0A3M7P7M5"/>
<evidence type="ECO:0000256" key="4">
    <source>
        <dbReference type="ARBA" id="ARBA00023053"/>
    </source>
</evidence>
<dbReference type="Proteomes" id="UP000276133">
    <property type="component" value="Unassembled WGS sequence"/>
</dbReference>
<feature type="transmembrane region" description="Helical" evidence="7">
    <location>
        <begin position="93"/>
        <end position="112"/>
    </location>
</feature>
<evidence type="ECO:0000313" key="9">
    <source>
        <dbReference type="Proteomes" id="UP000276133"/>
    </source>
</evidence>
<evidence type="ECO:0000256" key="1">
    <source>
        <dbReference type="ARBA" id="ARBA00004651"/>
    </source>
</evidence>
<keyword evidence="6" id="KW-0739">Sodium transport</keyword>
<evidence type="ECO:0000256" key="6">
    <source>
        <dbReference type="ARBA" id="ARBA00023201"/>
    </source>
</evidence>
<dbReference type="PANTHER" id="PTHR42985">
    <property type="entry name" value="SODIUM-COUPLED MONOCARBOXYLATE TRANSPORTER"/>
    <property type="match status" value="1"/>
</dbReference>
<evidence type="ECO:0000256" key="3">
    <source>
        <dbReference type="ARBA" id="ARBA00022475"/>
    </source>
</evidence>
<keyword evidence="3" id="KW-1003">Cell membrane</keyword>